<keyword evidence="1" id="KW-1133">Transmembrane helix</keyword>
<reference evidence="2 3" key="1">
    <citation type="submission" date="2024-04" db="EMBL/GenBank/DDBJ databases">
        <title>Flavobacterium sp. DGU38 16S ribosomal RNA gene Genome sequencing and assembly.</title>
        <authorList>
            <person name="Park S."/>
        </authorList>
    </citation>
    <scope>NUCLEOTIDE SEQUENCE [LARGE SCALE GENOMIC DNA]</scope>
    <source>
        <strain evidence="2 3">DGU38</strain>
    </source>
</reference>
<comment type="caution">
    <text evidence="2">The sequence shown here is derived from an EMBL/GenBank/DDBJ whole genome shotgun (WGS) entry which is preliminary data.</text>
</comment>
<keyword evidence="3" id="KW-1185">Reference proteome</keyword>
<keyword evidence="1" id="KW-0812">Transmembrane</keyword>
<evidence type="ECO:0000313" key="2">
    <source>
        <dbReference type="EMBL" id="MEL1254852.1"/>
    </source>
</evidence>
<feature type="transmembrane region" description="Helical" evidence="1">
    <location>
        <begin position="6"/>
        <end position="28"/>
    </location>
</feature>
<feature type="transmembrane region" description="Helical" evidence="1">
    <location>
        <begin position="40"/>
        <end position="66"/>
    </location>
</feature>
<evidence type="ECO:0000313" key="3">
    <source>
        <dbReference type="Proteomes" id="UP001485226"/>
    </source>
</evidence>
<organism evidence="2 3">
    <name type="scientific">Flavobacterium calami</name>
    <dbReference type="NCBI Taxonomy" id="3139144"/>
    <lineage>
        <taxon>Bacteria</taxon>
        <taxon>Pseudomonadati</taxon>
        <taxon>Bacteroidota</taxon>
        <taxon>Flavobacteriia</taxon>
        <taxon>Flavobacteriales</taxon>
        <taxon>Flavobacteriaceae</taxon>
        <taxon>Flavobacterium</taxon>
    </lineage>
</organism>
<evidence type="ECO:0000256" key="1">
    <source>
        <dbReference type="SAM" id="Phobius"/>
    </source>
</evidence>
<proteinExistence type="predicted"/>
<protein>
    <submittedName>
        <fullName evidence="2">Uncharacterized protein</fullName>
    </submittedName>
</protein>
<sequence length="110" mass="12746">MIKYIYSKPYFIFLAFIILLLIIGFTNAGKILDINIHSTYLLISYLDFGLLLSFVYGFLGLTYFALIKFNLPLIKWMTIAHVIISIGGFCLTAGFFMLIRKQFRVILKLF</sequence>
<feature type="transmembrane region" description="Helical" evidence="1">
    <location>
        <begin position="78"/>
        <end position="99"/>
    </location>
</feature>
<accession>A0ABU9IQZ1</accession>
<dbReference type="Proteomes" id="UP001485226">
    <property type="component" value="Unassembled WGS sequence"/>
</dbReference>
<dbReference type="RefSeq" id="WP_341693577.1">
    <property type="nucleotide sequence ID" value="NZ_JBBYHS010000014.1"/>
</dbReference>
<keyword evidence="1" id="KW-0472">Membrane</keyword>
<name>A0ABU9IQZ1_9FLAO</name>
<gene>
    <name evidence="2" type="ORF">AAEO57_13760</name>
</gene>
<dbReference type="EMBL" id="JBBYHS010000014">
    <property type="protein sequence ID" value="MEL1254852.1"/>
    <property type="molecule type" value="Genomic_DNA"/>
</dbReference>